<feature type="transmembrane region" description="Helical" evidence="8">
    <location>
        <begin position="237"/>
        <end position="262"/>
    </location>
</feature>
<accession>A0AAW1Q1G1</accession>
<evidence type="ECO:0000256" key="1">
    <source>
        <dbReference type="ARBA" id="ARBA00004141"/>
    </source>
</evidence>
<dbReference type="AlphaFoldDB" id="A0AAW1Q1G1"/>
<proteinExistence type="inferred from homology"/>
<keyword evidence="3 8" id="KW-0812">Transmembrane</keyword>
<dbReference type="Pfam" id="PF01226">
    <property type="entry name" value="Form_Nir_trans"/>
    <property type="match status" value="1"/>
</dbReference>
<evidence type="ECO:0008006" key="11">
    <source>
        <dbReference type="Google" id="ProtNLM"/>
    </source>
</evidence>
<evidence type="ECO:0000313" key="10">
    <source>
        <dbReference type="Proteomes" id="UP001489004"/>
    </source>
</evidence>
<dbReference type="GO" id="GO:0005886">
    <property type="term" value="C:plasma membrane"/>
    <property type="evidence" value="ECO:0007669"/>
    <property type="project" value="TreeGrafter"/>
</dbReference>
<feature type="transmembrane region" description="Helical" evidence="8">
    <location>
        <begin position="282"/>
        <end position="305"/>
    </location>
</feature>
<dbReference type="Proteomes" id="UP001489004">
    <property type="component" value="Unassembled WGS sequence"/>
</dbReference>
<dbReference type="PANTHER" id="PTHR30520">
    <property type="entry name" value="FORMATE TRANSPORTER-RELATED"/>
    <property type="match status" value="1"/>
</dbReference>
<dbReference type="PANTHER" id="PTHR30520:SF6">
    <property type="entry name" value="FORMATE_NITRATE FAMILY TRANSPORTER (EUROFUNG)"/>
    <property type="match status" value="1"/>
</dbReference>
<comment type="similarity">
    <text evidence="6">Belongs to the FNT transporter (TC 1.A.16) family.</text>
</comment>
<organism evidence="9 10">
    <name type="scientific">[Myrmecia] bisecta</name>
    <dbReference type="NCBI Taxonomy" id="41462"/>
    <lineage>
        <taxon>Eukaryota</taxon>
        <taxon>Viridiplantae</taxon>
        <taxon>Chlorophyta</taxon>
        <taxon>core chlorophytes</taxon>
        <taxon>Trebouxiophyceae</taxon>
        <taxon>Trebouxiales</taxon>
        <taxon>Trebouxiaceae</taxon>
        <taxon>Myrmecia</taxon>
    </lineage>
</organism>
<comment type="caution">
    <text evidence="9">The sequence shown here is derived from an EMBL/GenBank/DDBJ whole genome shotgun (WGS) entry which is preliminary data.</text>
</comment>
<feature type="region of interest" description="Disordered" evidence="7">
    <location>
        <begin position="1"/>
        <end position="22"/>
    </location>
</feature>
<comment type="subcellular location">
    <subcellularLocation>
        <location evidence="1">Membrane</location>
        <topology evidence="1">Multi-pass membrane protein</topology>
    </subcellularLocation>
</comment>
<dbReference type="Gene3D" id="1.20.1080.10">
    <property type="entry name" value="Glycerol uptake facilitator protein"/>
    <property type="match status" value="1"/>
</dbReference>
<feature type="transmembrane region" description="Helical" evidence="8">
    <location>
        <begin position="122"/>
        <end position="151"/>
    </location>
</feature>
<feature type="transmembrane region" description="Helical" evidence="8">
    <location>
        <begin position="163"/>
        <end position="184"/>
    </location>
</feature>
<evidence type="ECO:0000256" key="5">
    <source>
        <dbReference type="ARBA" id="ARBA00023136"/>
    </source>
</evidence>
<evidence type="ECO:0000256" key="3">
    <source>
        <dbReference type="ARBA" id="ARBA00022692"/>
    </source>
</evidence>
<name>A0AAW1Q1G1_9CHLO</name>
<dbReference type="InterPro" id="IPR023271">
    <property type="entry name" value="Aquaporin-like"/>
</dbReference>
<feature type="transmembrane region" description="Helical" evidence="8">
    <location>
        <begin position="80"/>
        <end position="102"/>
    </location>
</feature>
<keyword evidence="2" id="KW-0813">Transport</keyword>
<evidence type="ECO:0000256" key="4">
    <source>
        <dbReference type="ARBA" id="ARBA00022989"/>
    </source>
</evidence>
<protein>
    <recommendedName>
        <fullName evidence="11">Formate/nitrite transporter</fullName>
    </recommendedName>
</protein>
<dbReference type="FunFam" id="1.20.1080.10:FF:000011">
    <property type="entry name" value="Formate family transporter"/>
    <property type="match status" value="1"/>
</dbReference>
<evidence type="ECO:0000256" key="8">
    <source>
        <dbReference type="SAM" id="Phobius"/>
    </source>
</evidence>
<dbReference type="EMBL" id="JALJOR010000007">
    <property type="protein sequence ID" value="KAK9814298.1"/>
    <property type="molecule type" value="Genomic_DNA"/>
</dbReference>
<evidence type="ECO:0000313" key="9">
    <source>
        <dbReference type="EMBL" id="KAK9814298.1"/>
    </source>
</evidence>
<reference evidence="9 10" key="1">
    <citation type="journal article" date="2024" name="Nat. Commun.">
        <title>Phylogenomics reveals the evolutionary origins of lichenization in chlorophyte algae.</title>
        <authorList>
            <person name="Puginier C."/>
            <person name="Libourel C."/>
            <person name="Otte J."/>
            <person name="Skaloud P."/>
            <person name="Haon M."/>
            <person name="Grisel S."/>
            <person name="Petersen M."/>
            <person name="Berrin J.G."/>
            <person name="Delaux P.M."/>
            <person name="Dal Grande F."/>
            <person name="Keller J."/>
        </authorList>
    </citation>
    <scope>NUCLEOTIDE SEQUENCE [LARGE SCALE GENOMIC DNA]</scope>
    <source>
        <strain evidence="9 10">SAG 2043</strain>
    </source>
</reference>
<dbReference type="PROSITE" id="PS01005">
    <property type="entry name" value="FORMATE_NITRITE_TP_1"/>
    <property type="match status" value="1"/>
</dbReference>
<feature type="transmembrane region" description="Helical" evidence="8">
    <location>
        <begin position="204"/>
        <end position="225"/>
    </location>
</feature>
<dbReference type="InterPro" id="IPR000292">
    <property type="entry name" value="For/NO2_transpt"/>
</dbReference>
<keyword evidence="4 8" id="KW-1133">Transmembrane helix</keyword>
<evidence type="ECO:0000256" key="2">
    <source>
        <dbReference type="ARBA" id="ARBA00022448"/>
    </source>
</evidence>
<keyword evidence="10" id="KW-1185">Reference proteome</keyword>
<keyword evidence="5 8" id="KW-0472">Membrane</keyword>
<gene>
    <name evidence="9" type="ORF">WJX72_003601</name>
</gene>
<sequence length="317" mass="33184">MPPGGAATGGDTPFDSSKNNIVGTPEGFRRVQPVDQQVAPPATTSPLPVVFTGVLPPRTVFEKTVEAGVYKASLPAWKTFLLAILGGCCVSMSAFLAVSVGANCPGLLASNPGLQKMIYGAFGFPFGLLMVVISGAELFTGNTASVAAAFYEGKVRLRQLLQNWGIAWIGNLAGSLLVVALVSYTGLLSTSIAPQNLASYKTSLTFGQVFVRAIMGNWLVCMAIWQATAAQTMGGKFIGIWLPISAFVALGLEHSVANMFLIPMGMALKAPVTARQFFLQNLIPASLGNIVAGAVCIAAMFSLCYGRLGARLTKQPS</sequence>
<evidence type="ECO:0000256" key="6">
    <source>
        <dbReference type="ARBA" id="ARBA00049660"/>
    </source>
</evidence>
<dbReference type="GO" id="GO:0015499">
    <property type="term" value="F:formate transmembrane transporter activity"/>
    <property type="evidence" value="ECO:0007669"/>
    <property type="project" value="TreeGrafter"/>
</dbReference>
<dbReference type="InterPro" id="IPR024002">
    <property type="entry name" value="For/NO2_transpt_CS"/>
</dbReference>
<evidence type="ECO:0000256" key="7">
    <source>
        <dbReference type="SAM" id="MobiDB-lite"/>
    </source>
</evidence>